<proteinExistence type="predicted"/>
<name>A0ABQ5HKX1_9ASTR</name>
<evidence type="ECO:0000313" key="2">
    <source>
        <dbReference type="Proteomes" id="UP001151760"/>
    </source>
</evidence>
<reference evidence="1" key="1">
    <citation type="journal article" date="2022" name="Int. J. Mol. Sci.">
        <title>Draft Genome of Tanacetum Coccineum: Genomic Comparison of Closely Related Tanacetum-Family Plants.</title>
        <authorList>
            <person name="Yamashiro T."/>
            <person name="Shiraishi A."/>
            <person name="Nakayama K."/>
            <person name="Satake H."/>
        </authorList>
    </citation>
    <scope>NUCLEOTIDE SEQUENCE</scope>
</reference>
<gene>
    <name evidence="1" type="ORF">Tco_1070151</name>
</gene>
<evidence type="ECO:0000313" key="1">
    <source>
        <dbReference type="EMBL" id="GJT88434.1"/>
    </source>
</evidence>
<organism evidence="1 2">
    <name type="scientific">Tanacetum coccineum</name>
    <dbReference type="NCBI Taxonomy" id="301880"/>
    <lineage>
        <taxon>Eukaryota</taxon>
        <taxon>Viridiplantae</taxon>
        <taxon>Streptophyta</taxon>
        <taxon>Embryophyta</taxon>
        <taxon>Tracheophyta</taxon>
        <taxon>Spermatophyta</taxon>
        <taxon>Magnoliopsida</taxon>
        <taxon>eudicotyledons</taxon>
        <taxon>Gunneridae</taxon>
        <taxon>Pentapetalae</taxon>
        <taxon>asterids</taxon>
        <taxon>campanulids</taxon>
        <taxon>Asterales</taxon>
        <taxon>Asteraceae</taxon>
        <taxon>Asteroideae</taxon>
        <taxon>Anthemideae</taxon>
        <taxon>Anthemidinae</taxon>
        <taxon>Tanacetum</taxon>
    </lineage>
</organism>
<protein>
    <submittedName>
        <fullName evidence="1">Uncharacterized protein</fullName>
    </submittedName>
</protein>
<accession>A0ABQ5HKX1</accession>
<reference evidence="1" key="2">
    <citation type="submission" date="2022-01" db="EMBL/GenBank/DDBJ databases">
        <authorList>
            <person name="Yamashiro T."/>
            <person name="Shiraishi A."/>
            <person name="Satake H."/>
            <person name="Nakayama K."/>
        </authorList>
    </citation>
    <scope>NUCLEOTIDE SEQUENCE</scope>
</reference>
<keyword evidence="2" id="KW-1185">Reference proteome</keyword>
<feature type="non-terminal residue" evidence="1">
    <location>
        <position position="34"/>
    </location>
</feature>
<comment type="caution">
    <text evidence="1">The sequence shown here is derived from an EMBL/GenBank/DDBJ whole genome shotgun (WGS) entry which is preliminary data.</text>
</comment>
<sequence length="34" mass="3564">MLHGPTEVTVAVMIVPHHTLYPPVAGAALLTKAK</sequence>
<dbReference type="Proteomes" id="UP001151760">
    <property type="component" value="Unassembled WGS sequence"/>
</dbReference>
<dbReference type="EMBL" id="BQNB010019730">
    <property type="protein sequence ID" value="GJT88434.1"/>
    <property type="molecule type" value="Genomic_DNA"/>
</dbReference>